<reference evidence="7 8" key="2">
    <citation type="submission" date="2019-05" db="EMBL/GenBank/DDBJ databases">
        <authorList>
            <person name="Suflita J.M."/>
            <person name="Marks C.R."/>
        </authorList>
    </citation>
    <scope>NUCLEOTIDE SEQUENCE [LARGE SCALE GENOMIC DNA]</scope>
    <source>
        <strain evidence="7 8">ALDC</strain>
    </source>
</reference>
<protein>
    <submittedName>
        <fullName evidence="7">Iron-sulfur cluster loop</fullName>
    </submittedName>
</protein>
<dbReference type="AlphaFoldDB" id="A0A4V1ERD5"/>
<dbReference type="GO" id="GO:0000703">
    <property type="term" value="F:oxidized pyrimidine nucleobase lesion DNA N-glycosylase activity"/>
    <property type="evidence" value="ECO:0007669"/>
    <property type="project" value="TreeGrafter"/>
</dbReference>
<keyword evidence="8" id="KW-1185">Reference proteome</keyword>
<sequence length="248" mass="28328">MNEKSIRDRLVEHGQTLFRAPKQPVSFTKEPQADALLNDLDNHPHAFVLACVMDRQVKAERAWLIPYRISEKIGGFSVQKLSELSQQEVNRLMREPEPLHRFVDTMAHNFHSAVQRIKNDYGGDAALIWKGEPSSAEVVYRFLEFDGVGPKIGSMATNTLARDFKIPFSDYYSIDISADVHVRRVFSRLGLCAADVTVEQVIYKARSLYPEFPGMMDLPCWEIGRNWCKSRGPVCRDCYMNDVCPTAR</sequence>
<dbReference type="InterPro" id="IPR003265">
    <property type="entry name" value="HhH-GPD_domain"/>
</dbReference>
<keyword evidence="2" id="KW-0378">Hydrolase</keyword>
<dbReference type="PANTHER" id="PTHR43286">
    <property type="entry name" value="ENDONUCLEASE III-LIKE PROTEIN 1"/>
    <property type="match status" value="1"/>
</dbReference>
<dbReference type="OrthoDB" id="9802365at2"/>
<dbReference type="EMBL" id="CP040098">
    <property type="protein sequence ID" value="QCQ21261.1"/>
    <property type="molecule type" value="Genomic_DNA"/>
</dbReference>
<dbReference type="GO" id="GO:0003906">
    <property type="term" value="F:DNA-(apurinic or apyrimidinic site) endonuclease activity"/>
    <property type="evidence" value="ECO:0007669"/>
    <property type="project" value="TreeGrafter"/>
</dbReference>
<evidence type="ECO:0000259" key="6">
    <source>
        <dbReference type="Pfam" id="PF00730"/>
    </source>
</evidence>
<dbReference type="Gene3D" id="1.10.340.30">
    <property type="entry name" value="Hypothetical protein, domain 2"/>
    <property type="match status" value="1"/>
</dbReference>
<dbReference type="RefSeq" id="WP_137423230.1">
    <property type="nucleotide sequence ID" value="NZ_CP040098.1"/>
</dbReference>
<keyword evidence="3" id="KW-0234">DNA repair</keyword>
<dbReference type="GO" id="GO:0006285">
    <property type="term" value="P:base-excision repair, AP site formation"/>
    <property type="evidence" value="ECO:0007669"/>
    <property type="project" value="TreeGrafter"/>
</dbReference>
<keyword evidence="5" id="KW-0326">Glycosidase</keyword>
<gene>
    <name evidence="7" type="ORF">FDQ92_03100</name>
</gene>
<evidence type="ECO:0000256" key="1">
    <source>
        <dbReference type="ARBA" id="ARBA00022763"/>
    </source>
</evidence>
<reference evidence="7 8" key="1">
    <citation type="submission" date="2019-05" db="EMBL/GenBank/DDBJ databases">
        <title>The Complete Genome Sequence of the n-alkane-degrading Desulfoglaeba alkanexedens ALDC reveals multiple alkylsuccinate synthase gene clusters.</title>
        <authorList>
            <person name="Callaghan A.V."/>
            <person name="Davidova I.A."/>
            <person name="Duncan K.E."/>
            <person name="Morris B."/>
            <person name="McInerney M.J."/>
        </authorList>
    </citation>
    <scope>NUCLEOTIDE SEQUENCE [LARGE SCALE GENOMIC DNA]</scope>
    <source>
        <strain evidence="7 8">ALDC</strain>
    </source>
</reference>
<accession>A0A4V1ERD5</accession>
<dbReference type="Proteomes" id="UP000298602">
    <property type="component" value="Chromosome"/>
</dbReference>
<evidence type="ECO:0000313" key="7">
    <source>
        <dbReference type="EMBL" id="QCQ21261.1"/>
    </source>
</evidence>
<dbReference type="KEGG" id="dax:FDQ92_03100"/>
<dbReference type="GO" id="GO:0006289">
    <property type="term" value="P:nucleotide-excision repair"/>
    <property type="evidence" value="ECO:0007669"/>
    <property type="project" value="TreeGrafter"/>
</dbReference>
<dbReference type="Gene3D" id="1.10.1670.10">
    <property type="entry name" value="Helix-hairpin-Helix base-excision DNA repair enzymes (C-terminal)"/>
    <property type="match status" value="1"/>
</dbReference>
<evidence type="ECO:0000256" key="5">
    <source>
        <dbReference type="ARBA" id="ARBA00023295"/>
    </source>
</evidence>
<dbReference type="GO" id="GO:0016829">
    <property type="term" value="F:lyase activity"/>
    <property type="evidence" value="ECO:0007669"/>
    <property type="project" value="UniProtKB-KW"/>
</dbReference>
<keyword evidence="1" id="KW-0227">DNA damage</keyword>
<evidence type="ECO:0000256" key="3">
    <source>
        <dbReference type="ARBA" id="ARBA00023204"/>
    </source>
</evidence>
<evidence type="ECO:0000256" key="4">
    <source>
        <dbReference type="ARBA" id="ARBA00023239"/>
    </source>
</evidence>
<dbReference type="Pfam" id="PF00730">
    <property type="entry name" value="HhH-GPD"/>
    <property type="match status" value="1"/>
</dbReference>
<keyword evidence="4" id="KW-0456">Lyase</keyword>
<dbReference type="InterPro" id="IPR023170">
    <property type="entry name" value="HhH_base_excis_C"/>
</dbReference>
<organism evidence="7 8">
    <name type="scientific">Desulfoglaeba alkanexedens ALDC</name>
    <dbReference type="NCBI Taxonomy" id="980445"/>
    <lineage>
        <taxon>Bacteria</taxon>
        <taxon>Pseudomonadati</taxon>
        <taxon>Thermodesulfobacteriota</taxon>
        <taxon>Syntrophobacteria</taxon>
        <taxon>Syntrophobacterales</taxon>
        <taxon>Syntrophobacteraceae</taxon>
        <taxon>Desulfoglaeba</taxon>
    </lineage>
</organism>
<evidence type="ECO:0000256" key="2">
    <source>
        <dbReference type="ARBA" id="ARBA00022801"/>
    </source>
</evidence>
<name>A0A4V1ERD5_9BACT</name>
<feature type="domain" description="HhH-GPD" evidence="6">
    <location>
        <begin position="50"/>
        <end position="210"/>
    </location>
</feature>
<dbReference type="SUPFAM" id="SSF48150">
    <property type="entry name" value="DNA-glycosylase"/>
    <property type="match status" value="1"/>
</dbReference>
<proteinExistence type="predicted"/>
<dbReference type="PANTHER" id="PTHR43286:SF1">
    <property type="entry name" value="ENDONUCLEASE III-LIKE PROTEIN 1"/>
    <property type="match status" value="1"/>
</dbReference>
<dbReference type="InterPro" id="IPR011257">
    <property type="entry name" value="DNA_glycosylase"/>
</dbReference>
<evidence type="ECO:0000313" key="8">
    <source>
        <dbReference type="Proteomes" id="UP000298602"/>
    </source>
</evidence>